<dbReference type="Gene3D" id="3.40.710.10">
    <property type="entry name" value="DD-peptidase/beta-lactamase superfamily"/>
    <property type="match status" value="1"/>
</dbReference>
<accession>A0A1H1G4A1</accession>
<sequence>MSLAELAEWPVDNAAGALLRTDAMRTVDVHGDVDQTYELASVTKLLVAYGVLVAIEEEAVGLRQPAGPQGSTVEHLLSHASGLAFDSAAVQAEPGAQRIYSSYGYEVMARLIEQETGIAFPDYLREAVFEPLGMRSSELAGPAGHGARSTVADLARFAAEVAAPTLLDPATVDGARSVHFPGLPGFVPGYGKFANNTWGLGFEVKGDKRAHWTGTRNSPRTVGHFGQAGTYLWFDPDLQLAAVILTDRPFGAWAKPLWSEFNDRLISQELQGV</sequence>
<dbReference type="STRING" id="47312.SAMN04489765_3101"/>
<dbReference type="RefSeq" id="WP_068568777.1">
    <property type="nucleotide sequence ID" value="NZ_FNLF01000002.1"/>
</dbReference>
<keyword evidence="3" id="KW-1185">Reference proteome</keyword>
<dbReference type="InterPro" id="IPR001466">
    <property type="entry name" value="Beta-lactam-related"/>
</dbReference>
<dbReference type="InterPro" id="IPR012338">
    <property type="entry name" value="Beta-lactam/transpept-like"/>
</dbReference>
<organism evidence="2 3">
    <name type="scientific">Tsukamurella pulmonis</name>
    <dbReference type="NCBI Taxonomy" id="47312"/>
    <lineage>
        <taxon>Bacteria</taxon>
        <taxon>Bacillati</taxon>
        <taxon>Actinomycetota</taxon>
        <taxon>Actinomycetes</taxon>
        <taxon>Mycobacteriales</taxon>
        <taxon>Tsukamurellaceae</taxon>
        <taxon>Tsukamurella</taxon>
    </lineage>
</organism>
<dbReference type="AlphaFoldDB" id="A0A1H1G4A1"/>
<dbReference type="Pfam" id="PF00144">
    <property type="entry name" value="Beta-lactamase"/>
    <property type="match status" value="1"/>
</dbReference>
<dbReference type="PANTHER" id="PTHR43283">
    <property type="entry name" value="BETA-LACTAMASE-RELATED"/>
    <property type="match status" value="1"/>
</dbReference>
<dbReference type="EMBL" id="FNLF01000002">
    <property type="protein sequence ID" value="SDR08077.1"/>
    <property type="molecule type" value="Genomic_DNA"/>
</dbReference>
<dbReference type="SUPFAM" id="SSF56601">
    <property type="entry name" value="beta-lactamase/transpeptidase-like"/>
    <property type="match status" value="1"/>
</dbReference>
<dbReference type="PANTHER" id="PTHR43283:SF15">
    <property type="entry name" value="CONSERVED PROTEIN"/>
    <property type="match status" value="1"/>
</dbReference>
<protein>
    <submittedName>
        <fullName evidence="2">CubicO group peptidase, beta-lactamase class C family</fullName>
    </submittedName>
</protein>
<gene>
    <name evidence="2" type="ORF">SAMN04489765_3101</name>
</gene>
<name>A0A1H1G4A1_9ACTN</name>
<evidence type="ECO:0000259" key="1">
    <source>
        <dbReference type="Pfam" id="PF00144"/>
    </source>
</evidence>
<dbReference type="OrthoDB" id="3336932at2"/>
<reference evidence="3" key="1">
    <citation type="submission" date="2016-10" db="EMBL/GenBank/DDBJ databases">
        <authorList>
            <person name="Varghese N."/>
            <person name="Submissions S."/>
        </authorList>
    </citation>
    <scope>NUCLEOTIDE SEQUENCE [LARGE SCALE GENOMIC DNA]</scope>
    <source>
        <strain evidence="3">DSM 44142</strain>
    </source>
</reference>
<evidence type="ECO:0000313" key="2">
    <source>
        <dbReference type="EMBL" id="SDR08077.1"/>
    </source>
</evidence>
<feature type="domain" description="Beta-lactamase-related" evidence="1">
    <location>
        <begin position="33"/>
        <end position="251"/>
    </location>
</feature>
<proteinExistence type="predicted"/>
<evidence type="ECO:0000313" key="3">
    <source>
        <dbReference type="Proteomes" id="UP000183053"/>
    </source>
</evidence>
<dbReference type="InterPro" id="IPR050789">
    <property type="entry name" value="Diverse_Enzym_Activities"/>
</dbReference>
<dbReference type="Proteomes" id="UP000183053">
    <property type="component" value="Unassembled WGS sequence"/>
</dbReference>